<evidence type="ECO:0000313" key="4">
    <source>
        <dbReference type="Proteomes" id="UP001332192"/>
    </source>
</evidence>
<dbReference type="SUPFAM" id="SSF46955">
    <property type="entry name" value="Putative DNA-binding domain"/>
    <property type="match status" value="1"/>
</dbReference>
<dbReference type="InterPro" id="IPR025751">
    <property type="entry name" value="RsbRD_N_dom"/>
</dbReference>
<evidence type="ECO:0000313" key="3">
    <source>
        <dbReference type="EMBL" id="WRP16822.1"/>
    </source>
</evidence>
<keyword evidence="4" id="KW-1185">Reference proteome</keyword>
<gene>
    <name evidence="3" type="ORF">U7230_12110</name>
</gene>
<dbReference type="InterPro" id="IPR010093">
    <property type="entry name" value="SinI_DNA-bd"/>
</dbReference>
<sequence>MTRLAVDWVSVKEACQILGVHETTLRRWTDEGRISAFRTPGGHRRYRRADLLAFLARGQNVPAEGGVDHLARLALSATRQELGRRLPGEPWRARYRTREEALRASGRQLLGLLVHFAARPGDGESYLHSARQIMRRYGEEAVQMGLSAAETARAFLVFRQSIMQALAQSLDRPPAGDPEGWQILQRAGRFFDELLVATLERYGPGGHAPALPDKEATG</sequence>
<dbReference type="Pfam" id="PF12728">
    <property type="entry name" value="HTH_17"/>
    <property type="match status" value="1"/>
</dbReference>
<dbReference type="Pfam" id="PF14361">
    <property type="entry name" value="RsbRD_N"/>
    <property type="match status" value="1"/>
</dbReference>
<proteinExistence type="predicted"/>
<evidence type="ECO:0000259" key="2">
    <source>
        <dbReference type="Pfam" id="PF14361"/>
    </source>
</evidence>
<dbReference type="Gene3D" id="1.10.1660.10">
    <property type="match status" value="1"/>
</dbReference>
<protein>
    <submittedName>
        <fullName evidence="3">Helix-turn-helix domain-containing protein</fullName>
    </submittedName>
</protein>
<dbReference type="EMBL" id="CP141615">
    <property type="protein sequence ID" value="WRP16822.1"/>
    <property type="molecule type" value="Genomic_DNA"/>
</dbReference>
<reference evidence="3 4" key="1">
    <citation type="journal article" date="2024" name="Front. Microbiol.">
        <title>Novel thermophilic genera Geochorda gen. nov. and Carboxydochorda gen. nov. from the deep terrestrial subsurface reveal the ecophysiological diversity in the class Limnochordia.</title>
        <authorList>
            <person name="Karnachuk O.V."/>
            <person name="Lukina A.P."/>
            <person name="Avakyan M.R."/>
            <person name="Kadnikov V.V."/>
            <person name="Begmatov S."/>
            <person name="Beletsky A.V."/>
            <person name="Vlasova K.G."/>
            <person name="Novikov A.A."/>
            <person name="Shcherbakova V.A."/>
            <person name="Mardanov A.V."/>
            <person name="Ravin N.V."/>
        </authorList>
    </citation>
    <scope>NUCLEOTIDE SEQUENCE [LARGE SCALE GENOMIC DNA]</scope>
    <source>
        <strain evidence="3 4">L945</strain>
    </source>
</reference>
<feature type="domain" description="RsbT co-antagonist protein RsbRD N-terminal" evidence="2">
    <location>
        <begin position="79"/>
        <end position="202"/>
    </location>
</feature>
<organism evidence="3 4">
    <name type="scientific">Carboxydichorda subterranea</name>
    <dbReference type="NCBI Taxonomy" id="3109565"/>
    <lineage>
        <taxon>Bacteria</taxon>
        <taxon>Bacillati</taxon>
        <taxon>Bacillota</taxon>
        <taxon>Limnochordia</taxon>
        <taxon>Limnochordales</taxon>
        <taxon>Geochordaceae</taxon>
        <taxon>Carboxydichorda</taxon>
    </lineage>
</organism>
<dbReference type="CDD" id="cd04762">
    <property type="entry name" value="HTH_MerR-trunc"/>
    <property type="match status" value="1"/>
</dbReference>
<dbReference type="NCBIfam" id="TIGR01764">
    <property type="entry name" value="excise"/>
    <property type="match status" value="1"/>
</dbReference>
<feature type="domain" description="Helix-turn-helix" evidence="1">
    <location>
        <begin position="8"/>
        <end position="58"/>
    </location>
</feature>
<dbReference type="InterPro" id="IPR041657">
    <property type="entry name" value="HTH_17"/>
</dbReference>
<dbReference type="RefSeq" id="WP_324716094.1">
    <property type="nucleotide sequence ID" value="NZ_CP141615.1"/>
</dbReference>
<dbReference type="Proteomes" id="UP001332192">
    <property type="component" value="Chromosome"/>
</dbReference>
<accession>A0ABZ1BXN3</accession>
<name>A0ABZ1BXN3_9FIRM</name>
<dbReference type="InterPro" id="IPR009061">
    <property type="entry name" value="DNA-bd_dom_put_sf"/>
</dbReference>
<evidence type="ECO:0000259" key="1">
    <source>
        <dbReference type="Pfam" id="PF12728"/>
    </source>
</evidence>